<gene>
    <name evidence="1" type="ORF">QTG54_010024</name>
</gene>
<dbReference type="EMBL" id="JATAAI010000018">
    <property type="protein sequence ID" value="KAK1739481.1"/>
    <property type="molecule type" value="Genomic_DNA"/>
</dbReference>
<organism evidence="1 2">
    <name type="scientific">Skeletonema marinoi</name>
    <dbReference type="NCBI Taxonomy" id="267567"/>
    <lineage>
        <taxon>Eukaryota</taxon>
        <taxon>Sar</taxon>
        <taxon>Stramenopiles</taxon>
        <taxon>Ochrophyta</taxon>
        <taxon>Bacillariophyta</taxon>
        <taxon>Coscinodiscophyceae</taxon>
        <taxon>Thalassiosirophycidae</taxon>
        <taxon>Thalassiosirales</taxon>
        <taxon>Skeletonemataceae</taxon>
        <taxon>Skeletonema</taxon>
        <taxon>Skeletonema marinoi-dohrnii complex</taxon>
    </lineage>
</organism>
<protein>
    <submittedName>
        <fullName evidence="1">Uncharacterized protein</fullName>
    </submittedName>
</protein>
<sequence length="320" mass="36664">MLLRDDIILTTHECSQSPAFFEFISGSGVFLEAAPHTALNAIMGLHHLGFLLAKDAPWHYLFLDRPVRRARMFLSLRSKPSIADDHDARAVPPYITCKGYRPIAHNFPLPNGEMIPIGEELLKVDLPKDLILWEHADLESAPELKNDKGERWWTKAITLEEGEEEFQGYFETPKIKGPEGSISVVRAHTDFIGKAGGISEAFDPRGHRRNVCFCYYLIRWKTQQPFSGMHFFDWLDYGSGKLLFEMNKKYNFLPDVVHENCVKKYFNAKTVHYFNATEREAYEIYLSSAKDGQEVMQDTSKATKRSDKITTMILTCTCLT</sequence>
<proteinExistence type="predicted"/>
<name>A0AAD9D9S8_9STRA</name>
<evidence type="ECO:0000313" key="1">
    <source>
        <dbReference type="EMBL" id="KAK1739481.1"/>
    </source>
</evidence>
<comment type="caution">
    <text evidence="1">The sequence shown here is derived from an EMBL/GenBank/DDBJ whole genome shotgun (WGS) entry which is preliminary data.</text>
</comment>
<dbReference type="AlphaFoldDB" id="A0AAD9D9S8"/>
<evidence type="ECO:0000313" key="2">
    <source>
        <dbReference type="Proteomes" id="UP001224775"/>
    </source>
</evidence>
<dbReference type="Proteomes" id="UP001224775">
    <property type="component" value="Unassembled WGS sequence"/>
</dbReference>
<reference evidence="1" key="1">
    <citation type="submission" date="2023-06" db="EMBL/GenBank/DDBJ databases">
        <title>Survivors Of The Sea: Transcriptome response of Skeletonema marinoi to long-term dormancy.</title>
        <authorList>
            <person name="Pinder M.I.M."/>
            <person name="Kourtchenko O."/>
            <person name="Robertson E.K."/>
            <person name="Larsson T."/>
            <person name="Maumus F."/>
            <person name="Osuna-Cruz C.M."/>
            <person name="Vancaester E."/>
            <person name="Stenow R."/>
            <person name="Vandepoele K."/>
            <person name="Ploug H."/>
            <person name="Bruchert V."/>
            <person name="Godhe A."/>
            <person name="Topel M."/>
        </authorList>
    </citation>
    <scope>NUCLEOTIDE SEQUENCE</scope>
    <source>
        <strain evidence="1">R05AC</strain>
    </source>
</reference>
<accession>A0AAD9D9S8</accession>
<keyword evidence="2" id="KW-1185">Reference proteome</keyword>